<dbReference type="Pfam" id="PF08352">
    <property type="entry name" value="oligo_HPY"/>
    <property type="match status" value="1"/>
</dbReference>
<dbReference type="FunFam" id="3.40.50.300:FF:000016">
    <property type="entry name" value="Oligopeptide ABC transporter ATP-binding component"/>
    <property type="match status" value="1"/>
</dbReference>
<evidence type="ECO:0000313" key="8">
    <source>
        <dbReference type="EMBL" id="SDI46426.1"/>
    </source>
</evidence>
<dbReference type="GO" id="GO:0016887">
    <property type="term" value="F:ATP hydrolysis activity"/>
    <property type="evidence" value="ECO:0007669"/>
    <property type="project" value="InterPro"/>
</dbReference>
<dbReference type="InterPro" id="IPR013563">
    <property type="entry name" value="Oligopep_ABC_C"/>
</dbReference>
<reference evidence="8 9" key="1">
    <citation type="submission" date="2016-10" db="EMBL/GenBank/DDBJ databases">
        <authorList>
            <person name="de Groot N.N."/>
        </authorList>
    </citation>
    <scope>NUCLEOTIDE SEQUENCE [LARGE SCALE GENOMIC DNA]</scope>
    <source>
        <strain evidence="8 9">DSM 26424</strain>
    </source>
</reference>
<dbReference type="EMBL" id="FNEJ01000005">
    <property type="protein sequence ID" value="SDI46426.1"/>
    <property type="molecule type" value="Genomic_DNA"/>
</dbReference>
<dbReference type="STRING" id="555512.SAMN04487993_100554"/>
<dbReference type="InterPro" id="IPR050319">
    <property type="entry name" value="ABC_transp_ATP-bind"/>
</dbReference>
<evidence type="ECO:0000259" key="7">
    <source>
        <dbReference type="PROSITE" id="PS50893"/>
    </source>
</evidence>
<comment type="subcellular location">
    <subcellularLocation>
        <location evidence="1">Cell inner membrane</location>
        <topology evidence="1">Peripheral membrane protein</topology>
    </subcellularLocation>
</comment>
<sequence length="379" mass="41513">MPRDLRHLRPAQPAQESPAQQAPATVPAARHLEVQDLCVSFPVGRSFFRTGVQRHVRAVQNVSFSVPRGSCYAIVGESGSGKSTLARALVGLVRMTSGEVIVDGTRLSGLTARDRRRLRRRVQLVLQDPRASIDPRMRVREVLREALVVHDITRDRAEQRARIERVIRQVGLSPAHLDRYANELSGGQRQRVAIARAIILEPEILVLDEPVSALDVSIQAQIVNLLVELQDRLGLTYVIITHDLALVSHFADDTGVMYLGRFVEQGPARDVCMSPRHPYSESLLSVVASDDPEFERGREVALLEGSIPSPLALPSGCVFHTRCPQARRVAPGLPAAARVAQGDHELPRRCVEDLPLASHDGGRGCACHFPLGAAPASDH</sequence>
<evidence type="ECO:0000256" key="3">
    <source>
        <dbReference type="ARBA" id="ARBA00022448"/>
    </source>
</evidence>
<gene>
    <name evidence="8" type="ORF">SAMN04487993_100554</name>
</gene>
<keyword evidence="5 8" id="KW-0067">ATP-binding</keyword>
<evidence type="ECO:0000256" key="2">
    <source>
        <dbReference type="ARBA" id="ARBA00005417"/>
    </source>
</evidence>
<dbReference type="PANTHER" id="PTHR43776">
    <property type="entry name" value="TRANSPORT ATP-BINDING PROTEIN"/>
    <property type="match status" value="1"/>
</dbReference>
<dbReference type="SMART" id="SM00382">
    <property type="entry name" value="AAA"/>
    <property type="match status" value="1"/>
</dbReference>
<dbReference type="RefSeq" id="WP_089845307.1">
    <property type="nucleotide sequence ID" value="NZ_FNEJ01000005.1"/>
</dbReference>
<keyword evidence="4" id="KW-0547">Nucleotide-binding</keyword>
<evidence type="ECO:0000256" key="6">
    <source>
        <dbReference type="SAM" id="MobiDB-lite"/>
    </source>
</evidence>
<proteinExistence type="inferred from homology"/>
<dbReference type="InterPro" id="IPR027417">
    <property type="entry name" value="P-loop_NTPase"/>
</dbReference>
<dbReference type="GO" id="GO:0055085">
    <property type="term" value="P:transmembrane transport"/>
    <property type="evidence" value="ECO:0007669"/>
    <property type="project" value="UniProtKB-ARBA"/>
</dbReference>
<dbReference type="InterPro" id="IPR017871">
    <property type="entry name" value="ABC_transporter-like_CS"/>
</dbReference>
<evidence type="ECO:0000313" key="9">
    <source>
        <dbReference type="Proteomes" id="UP000199093"/>
    </source>
</evidence>
<comment type="similarity">
    <text evidence="2">Belongs to the ABC transporter superfamily.</text>
</comment>
<evidence type="ECO:0000256" key="1">
    <source>
        <dbReference type="ARBA" id="ARBA00004417"/>
    </source>
</evidence>
<dbReference type="PANTHER" id="PTHR43776:SF7">
    <property type="entry name" value="D,D-DIPEPTIDE TRANSPORT ATP-BINDING PROTEIN DDPF-RELATED"/>
    <property type="match status" value="1"/>
</dbReference>
<protein>
    <submittedName>
        <fullName evidence="8">Peptide/nickel transport system ATP-binding protein</fullName>
    </submittedName>
</protein>
<evidence type="ECO:0000256" key="4">
    <source>
        <dbReference type="ARBA" id="ARBA00022741"/>
    </source>
</evidence>
<dbReference type="GO" id="GO:0005524">
    <property type="term" value="F:ATP binding"/>
    <property type="evidence" value="ECO:0007669"/>
    <property type="project" value="UniProtKB-KW"/>
</dbReference>
<dbReference type="OrthoDB" id="7828024at2"/>
<dbReference type="CDD" id="cd03257">
    <property type="entry name" value="ABC_NikE_OppD_transporters"/>
    <property type="match status" value="1"/>
</dbReference>
<dbReference type="SUPFAM" id="SSF52540">
    <property type="entry name" value="P-loop containing nucleoside triphosphate hydrolases"/>
    <property type="match status" value="1"/>
</dbReference>
<dbReference type="NCBIfam" id="TIGR01727">
    <property type="entry name" value="oligo_HPY"/>
    <property type="match status" value="1"/>
</dbReference>
<dbReference type="PROSITE" id="PS00211">
    <property type="entry name" value="ABC_TRANSPORTER_1"/>
    <property type="match status" value="1"/>
</dbReference>
<dbReference type="Gene3D" id="3.40.50.300">
    <property type="entry name" value="P-loop containing nucleotide triphosphate hydrolases"/>
    <property type="match status" value="1"/>
</dbReference>
<evidence type="ECO:0000256" key="5">
    <source>
        <dbReference type="ARBA" id="ARBA00022840"/>
    </source>
</evidence>
<name>A0A1G8KSQ2_9RHOB</name>
<dbReference type="AlphaFoldDB" id="A0A1G8KSQ2"/>
<accession>A0A1G8KSQ2</accession>
<keyword evidence="3" id="KW-0813">Transport</keyword>
<keyword evidence="9" id="KW-1185">Reference proteome</keyword>
<feature type="region of interest" description="Disordered" evidence="6">
    <location>
        <begin position="1"/>
        <end position="26"/>
    </location>
</feature>
<dbReference type="GO" id="GO:0005886">
    <property type="term" value="C:plasma membrane"/>
    <property type="evidence" value="ECO:0007669"/>
    <property type="project" value="UniProtKB-SubCell"/>
</dbReference>
<dbReference type="PROSITE" id="PS50893">
    <property type="entry name" value="ABC_TRANSPORTER_2"/>
    <property type="match status" value="1"/>
</dbReference>
<dbReference type="InterPro" id="IPR003593">
    <property type="entry name" value="AAA+_ATPase"/>
</dbReference>
<organism evidence="8 9">
    <name type="scientific">Salipiger marinus</name>
    <dbReference type="NCBI Taxonomy" id="555512"/>
    <lineage>
        <taxon>Bacteria</taxon>
        <taxon>Pseudomonadati</taxon>
        <taxon>Pseudomonadota</taxon>
        <taxon>Alphaproteobacteria</taxon>
        <taxon>Rhodobacterales</taxon>
        <taxon>Roseobacteraceae</taxon>
        <taxon>Salipiger</taxon>
    </lineage>
</organism>
<feature type="compositionally biased region" description="Low complexity" evidence="6">
    <location>
        <begin position="10"/>
        <end position="26"/>
    </location>
</feature>
<dbReference type="InterPro" id="IPR003439">
    <property type="entry name" value="ABC_transporter-like_ATP-bd"/>
</dbReference>
<dbReference type="Proteomes" id="UP000199093">
    <property type="component" value="Unassembled WGS sequence"/>
</dbReference>
<dbReference type="GO" id="GO:0015833">
    <property type="term" value="P:peptide transport"/>
    <property type="evidence" value="ECO:0007669"/>
    <property type="project" value="InterPro"/>
</dbReference>
<feature type="domain" description="ABC transporter" evidence="7">
    <location>
        <begin position="32"/>
        <end position="284"/>
    </location>
</feature>
<dbReference type="Pfam" id="PF00005">
    <property type="entry name" value="ABC_tran"/>
    <property type="match status" value="1"/>
</dbReference>